<keyword evidence="6" id="KW-0863">Zinc-finger</keyword>
<evidence type="ECO:0000256" key="7">
    <source>
        <dbReference type="ARBA" id="ARBA00022833"/>
    </source>
</evidence>
<reference evidence="13" key="2">
    <citation type="submission" date="2015-01" db="EMBL/GenBank/DDBJ databases">
        <title>Evolutionary Origins and Diversification of the Mycorrhizal Mutualists.</title>
        <authorList>
            <consortium name="DOE Joint Genome Institute"/>
            <consortium name="Mycorrhizal Genomics Consortium"/>
            <person name="Kohler A."/>
            <person name="Kuo A."/>
            <person name="Nagy L.G."/>
            <person name="Floudas D."/>
            <person name="Copeland A."/>
            <person name="Barry K.W."/>
            <person name="Cichocki N."/>
            <person name="Veneault-Fourrey C."/>
            <person name="LaButti K."/>
            <person name="Lindquist E.A."/>
            <person name="Lipzen A."/>
            <person name="Lundell T."/>
            <person name="Morin E."/>
            <person name="Murat C."/>
            <person name="Riley R."/>
            <person name="Ohm R."/>
            <person name="Sun H."/>
            <person name="Tunlid A."/>
            <person name="Henrissat B."/>
            <person name="Grigoriev I.V."/>
            <person name="Hibbett D.S."/>
            <person name="Martin F."/>
        </authorList>
    </citation>
    <scope>NUCLEOTIDE SEQUENCE [LARGE SCALE GENOMIC DNA]</scope>
    <source>
        <strain evidence="13">Marx 270</strain>
    </source>
</reference>
<sequence>MNPLTSDICSWLGNAPLCEINAINAGFAVQLHSIKKTTARALDRYWIAISDGKCFVQATLARRLHNLVTNKKITKNSVIAIDGFTCCIIQSKRIFIILDLRVISRKEKRIGNPIPASPPPVAARPGVTSPTLADEALHSDIPDLRCVPVCPTAQGRWICSIKCLDIFMRDWTIRARVTGKSDIRPYHSGGGGWIFTVTLVDESEEIGGVGFNGAVDAIYDKLVPGNVYYISQARMVEAKEKLRAWRRYELRFDKDTKVEKCLEPTSIPINRYNFIPIASLGELQPGSYCDVIGILKDIGPLKKRVCTTIGGTTTNRHINIVDKSQHVVRVTLWEKLAERFLAEELSVVALKTVRVEDFRGKSLEMIHVSAITVSPDIEEARLLRQWYDAVGAKATFHFYPSTWVL</sequence>
<keyword evidence="9" id="KW-0539">Nucleus</keyword>
<evidence type="ECO:0000256" key="6">
    <source>
        <dbReference type="ARBA" id="ARBA00022771"/>
    </source>
</evidence>
<evidence type="ECO:0000313" key="13">
    <source>
        <dbReference type="Proteomes" id="UP000054217"/>
    </source>
</evidence>
<feature type="domain" description="Replication protein A OB" evidence="11">
    <location>
        <begin position="277"/>
        <end position="373"/>
    </location>
</feature>
<accession>A0A0C3PYN5</accession>
<dbReference type="Pfam" id="PF16900">
    <property type="entry name" value="REPA_OB_2"/>
    <property type="match status" value="1"/>
</dbReference>
<keyword evidence="5" id="KW-0479">Metal-binding</keyword>
<comment type="subcellular location">
    <subcellularLocation>
        <location evidence="1">Nucleus</location>
    </subcellularLocation>
</comment>
<dbReference type="InParanoid" id="A0A0C3PYN5"/>
<evidence type="ECO:0000313" key="12">
    <source>
        <dbReference type="EMBL" id="KIO14339.1"/>
    </source>
</evidence>
<evidence type="ECO:0000256" key="8">
    <source>
        <dbReference type="ARBA" id="ARBA00023125"/>
    </source>
</evidence>
<dbReference type="GO" id="GO:0008270">
    <property type="term" value="F:zinc ion binding"/>
    <property type="evidence" value="ECO:0007669"/>
    <property type="project" value="UniProtKB-KW"/>
</dbReference>
<reference evidence="12 13" key="1">
    <citation type="submission" date="2014-04" db="EMBL/GenBank/DDBJ databases">
        <authorList>
            <consortium name="DOE Joint Genome Institute"/>
            <person name="Kuo A."/>
            <person name="Kohler A."/>
            <person name="Costa M.D."/>
            <person name="Nagy L.G."/>
            <person name="Floudas D."/>
            <person name="Copeland A."/>
            <person name="Barry K.W."/>
            <person name="Cichocki N."/>
            <person name="Veneault-Fourrey C."/>
            <person name="LaButti K."/>
            <person name="Lindquist E.A."/>
            <person name="Lipzen A."/>
            <person name="Lundell T."/>
            <person name="Morin E."/>
            <person name="Murat C."/>
            <person name="Sun H."/>
            <person name="Tunlid A."/>
            <person name="Henrissat B."/>
            <person name="Grigoriev I.V."/>
            <person name="Hibbett D.S."/>
            <person name="Martin F."/>
            <person name="Nordberg H.P."/>
            <person name="Cantor M.N."/>
            <person name="Hua S.X."/>
        </authorList>
    </citation>
    <scope>NUCLEOTIDE SEQUENCE [LARGE SCALE GENOMIC DNA]</scope>
    <source>
        <strain evidence="12 13">Marx 270</strain>
    </source>
</reference>
<dbReference type="GO" id="GO:0003677">
    <property type="term" value="F:DNA binding"/>
    <property type="evidence" value="ECO:0007669"/>
    <property type="project" value="UniProtKB-KW"/>
</dbReference>
<evidence type="ECO:0000256" key="5">
    <source>
        <dbReference type="ARBA" id="ARBA00022723"/>
    </source>
</evidence>
<evidence type="ECO:0000256" key="4">
    <source>
        <dbReference type="ARBA" id="ARBA00022705"/>
    </source>
</evidence>
<dbReference type="GO" id="GO:0007004">
    <property type="term" value="P:telomere maintenance via telomerase"/>
    <property type="evidence" value="ECO:0007669"/>
    <property type="project" value="UniProtKB-ARBA"/>
</dbReference>
<dbReference type="GO" id="GO:0005662">
    <property type="term" value="C:DNA replication factor A complex"/>
    <property type="evidence" value="ECO:0007669"/>
    <property type="project" value="UniProtKB-ARBA"/>
</dbReference>
<evidence type="ECO:0000259" key="11">
    <source>
        <dbReference type="Pfam" id="PF16900"/>
    </source>
</evidence>
<dbReference type="CDD" id="cd04475">
    <property type="entry name" value="RPA1_DBD_B"/>
    <property type="match status" value="1"/>
</dbReference>
<dbReference type="SUPFAM" id="SSF50249">
    <property type="entry name" value="Nucleic acid-binding proteins"/>
    <property type="match status" value="3"/>
</dbReference>
<dbReference type="InterPro" id="IPR012340">
    <property type="entry name" value="NA-bd_OB-fold"/>
</dbReference>
<dbReference type="EMBL" id="KN831945">
    <property type="protein sequence ID" value="KIO14339.1"/>
    <property type="molecule type" value="Genomic_DNA"/>
</dbReference>
<name>A0A0C3PYN5_PISTI</name>
<gene>
    <name evidence="12" type="ORF">M404DRAFT_945275</name>
</gene>
<dbReference type="Proteomes" id="UP000054217">
    <property type="component" value="Unassembled WGS sequence"/>
</dbReference>
<dbReference type="Gene3D" id="2.40.50.140">
    <property type="entry name" value="Nucleic acid-binding proteins"/>
    <property type="match status" value="3"/>
</dbReference>
<evidence type="ECO:0000256" key="3">
    <source>
        <dbReference type="ARBA" id="ARBA00017351"/>
    </source>
</evidence>
<dbReference type="CDD" id="cd04474">
    <property type="entry name" value="RPA1_DBD_A"/>
    <property type="match status" value="1"/>
</dbReference>
<keyword evidence="7" id="KW-0862">Zinc</keyword>
<keyword evidence="4" id="KW-0235">DNA replication</keyword>
<feature type="domain" description="Replication factor-A protein 1 N-terminal" evidence="10">
    <location>
        <begin position="29"/>
        <end position="104"/>
    </location>
</feature>
<dbReference type="PANTHER" id="PTHR47165:SF4">
    <property type="entry name" value="OS03G0429900 PROTEIN"/>
    <property type="match status" value="1"/>
</dbReference>
<dbReference type="InterPro" id="IPR007199">
    <property type="entry name" value="Rep_factor-A_N"/>
</dbReference>
<dbReference type="PANTHER" id="PTHR47165">
    <property type="entry name" value="OS03G0429900 PROTEIN"/>
    <property type="match status" value="1"/>
</dbReference>
<protein>
    <recommendedName>
        <fullName evidence="3">Replication factor A protein 1</fullName>
    </recommendedName>
</protein>
<proteinExistence type="inferred from homology"/>
<keyword evidence="13" id="KW-1185">Reference proteome</keyword>
<dbReference type="STRING" id="870435.A0A0C3PYN5"/>
<organism evidence="12 13">
    <name type="scientific">Pisolithus tinctorius Marx 270</name>
    <dbReference type="NCBI Taxonomy" id="870435"/>
    <lineage>
        <taxon>Eukaryota</taxon>
        <taxon>Fungi</taxon>
        <taxon>Dikarya</taxon>
        <taxon>Basidiomycota</taxon>
        <taxon>Agaricomycotina</taxon>
        <taxon>Agaricomycetes</taxon>
        <taxon>Agaricomycetidae</taxon>
        <taxon>Boletales</taxon>
        <taxon>Sclerodermatineae</taxon>
        <taxon>Pisolithaceae</taxon>
        <taxon>Pisolithus</taxon>
    </lineage>
</organism>
<dbReference type="Pfam" id="PF04057">
    <property type="entry name" value="Rep-A_N"/>
    <property type="match status" value="1"/>
</dbReference>
<evidence type="ECO:0000256" key="2">
    <source>
        <dbReference type="ARBA" id="ARBA00005690"/>
    </source>
</evidence>
<evidence type="ECO:0000256" key="1">
    <source>
        <dbReference type="ARBA" id="ARBA00004123"/>
    </source>
</evidence>
<evidence type="ECO:0000256" key="9">
    <source>
        <dbReference type="ARBA" id="ARBA00023242"/>
    </source>
</evidence>
<dbReference type="HOGENOM" id="CLU_012393_2_2_1"/>
<dbReference type="AlphaFoldDB" id="A0A0C3PYN5"/>
<dbReference type="FunFam" id="2.40.50.140:FF:000041">
    <property type="entry name" value="Replication protein A subunit"/>
    <property type="match status" value="1"/>
</dbReference>
<dbReference type="InterPro" id="IPR031657">
    <property type="entry name" value="REPA_OB_2"/>
</dbReference>
<dbReference type="OrthoDB" id="2672277at2759"/>
<dbReference type="GO" id="GO:0000781">
    <property type="term" value="C:chromosome, telomeric region"/>
    <property type="evidence" value="ECO:0007669"/>
    <property type="project" value="UniProtKB-ARBA"/>
</dbReference>
<comment type="similarity">
    <text evidence="2">Belongs to the replication factor A protein 1 family.</text>
</comment>
<dbReference type="GO" id="GO:0006260">
    <property type="term" value="P:DNA replication"/>
    <property type="evidence" value="ECO:0007669"/>
    <property type="project" value="UniProtKB-KW"/>
</dbReference>
<dbReference type="FunFam" id="2.40.50.140:FF:000064">
    <property type="entry name" value="Replication protein A subunit"/>
    <property type="match status" value="1"/>
</dbReference>
<keyword evidence="8" id="KW-0238">DNA-binding</keyword>
<evidence type="ECO:0000259" key="10">
    <source>
        <dbReference type="Pfam" id="PF04057"/>
    </source>
</evidence>